<feature type="transmembrane region" description="Helical" evidence="1">
    <location>
        <begin position="276"/>
        <end position="297"/>
    </location>
</feature>
<dbReference type="Proteomes" id="UP000254777">
    <property type="component" value="Unassembled WGS sequence"/>
</dbReference>
<dbReference type="AlphaFoldDB" id="A0A379DCQ6"/>
<protein>
    <recommendedName>
        <fullName evidence="4">FtsX-like permease family</fullName>
    </recommendedName>
</protein>
<keyword evidence="1" id="KW-0812">Transmembrane</keyword>
<feature type="transmembrane region" description="Helical" evidence="1">
    <location>
        <begin position="7"/>
        <end position="29"/>
    </location>
</feature>
<reference evidence="2 3" key="1">
    <citation type="submission" date="2018-06" db="EMBL/GenBank/DDBJ databases">
        <authorList>
            <consortium name="Pathogen Informatics"/>
            <person name="Doyle S."/>
        </authorList>
    </citation>
    <scope>NUCLEOTIDE SEQUENCE [LARGE SCALE GENOMIC DNA]</scope>
    <source>
        <strain evidence="2 3">NCTC11088</strain>
    </source>
</reference>
<keyword evidence="1" id="KW-1133">Transmembrane helix</keyword>
<sequence>MNIIKKNIILILFFITINCVFILAFNYIVGNDEAKFPYNMSENYIIFTKDEDLPYKKKSFDFLNMYDDIRVIAEGKDNIVLGVYDPQMYYYILSTKFVIPKWFRYFSSEDYADKNKVGIAIVSIEDIKRKGFDNKFMTEVEASYDFELINLFDRSSVIADGHFQIIKNLFAMDEEISKIYIDSHDIKTIKNVSKNFKDLGYKETSTKNTKAILSLLSETLESKRYVQYMVLSVAFIYLLLIYGIFIGLLKYDKHIYISKISGASTWDMFKIFIKRILPISIVMSAVSTLLSISYLNFAGKIDISGVHLIKIQGFILFSLWTVLFIKYFLTSLKIKKIMR</sequence>
<keyword evidence="1" id="KW-0472">Membrane</keyword>
<evidence type="ECO:0000256" key="1">
    <source>
        <dbReference type="SAM" id="Phobius"/>
    </source>
</evidence>
<evidence type="ECO:0000313" key="3">
    <source>
        <dbReference type="Proteomes" id="UP000254777"/>
    </source>
</evidence>
<dbReference type="EMBL" id="UGTH01000001">
    <property type="protein sequence ID" value="SUB75766.1"/>
    <property type="molecule type" value="Genomic_DNA"/>
</dbReference>
<feature type="transmembrane region" description="Helical" evidence="1">
    <location>
        <begin position="225"/>
        <end position="249"/>
    </location>
</feature>
<accession>A0A379DCQ6</accession>
<evidence type="ECO:0008006" key="4">
    <source>
        <dbReference type="Google" id="ProtNLM"/>
    </source>
</evidence>
<gene>
    <name evidence="2" type="ORF">NCTC11088_01569</name>
</gene>
<name>A0A379DCQ6_9FIRM</name>
<organism evidence="2 3">
    <name type="scientific">Peptoniphilus indolicus</name>
    <dbReference type="NCBI Taxonomy" id="33030"/>
    <lineage>
        <taxon>Bacteria</taxon>
        <taxon>Bacillati</taxon>
        <taxon>Bacillota</taxon>
        <taxon>Tissierellia</taxon>
        <taxon>Tissierellales</taxon>
        <taxon>Peptoniphilaceae</taxon>
        <taxon>Peptoniphilus</taxon>
    </lineage>
</organism>
<dbReference type="RefSeq" id="WP_115312165.1">
    <property type="nucleotide sequence ID" value="NZ_UGTH01000001.1"/>
</dbReference>
<evidence type="ECO:0000313" key="2">
    <source>
        <dbReference type="EMBL" id="SUB75766.1"/>
    </source>
</evidence>
<proteinExistence type="predicted"/>
<feature type="transmembrane region" description="Helical" evidence="1">
    <location>
        <begin position="309"/>
        <end position="329"/>
    </location>
</feature>